<keyword evidence="5" id="KW-1185">Reference proteome</keyword>
<dbReference type="EMBL" id="RJKE01000001">
    <property type="protein sequence ID" value="ROO88588.1"/>
    <property type="molecule type" value="Genomic_DNA"/>
</dbReference>
<evidence type="ECO:0000256" key="2">
    <source>
        <dbReference type="SAM" id="MobiDB-lite"/>
    </source>
</evidence>
<organism evidence="4 5">
    <name type="scientific">Actinocorallia herbida</name>
    <dbReference type="NCBI Taxonomy" id="58109"/>
    <lineage>
        <taxon>Bacteria</taxon>
        <taxon>Bacillati</taxon>
        <taxon>Actinomycetota</taxon>
        <taxon>Actinomycetes</taxon>
        <taxon>Streptosporangiales</taxon>
        <taxon>Thermomonosporaceae</taxon>
        <taxon>Actinocorallia</taxon>
    </lineage>
</organism>
<comment type="caution">
    <text evidence="4">The sequence shown here is derived from an EMBL/GenBank/DDBJ whole genome shotgun (WGS) entry which is preliminary data.</text>
</comment>
<dbReference type="InterPro" id="IPR036890">
    <property type="entry name" value="HATPase_C_sf"/>
</dbReference>
<dbReference type="Proteomes" id="UP000272400">
    <property type="component" value="Unassembled WGS sequence"/>
</dbReference>
<name>A0A3N1D670_9ACTN</name>
<dbReference type="RefSeq" id="WP_246053092.1">
    <property type="nucleotide sequence ID" value="NZ_RJKE01000001.1"/>
</dbReference>
<evidence type="ECO:0000256" key="1">
    <source>
        <dbReference type="ARBA" id="ARBA00022527"/>
    </source>
</evidence>
<proteinExistence type="predicted"/>
<dbReference type="InterPro" id="IPR003594">
    <property type="entry name" value="HATPase_dom"/>
</dbReference>
<accession>A0A3N1D670</accession>
<keyword evidence="1" id="KW-0418">Kinase</keyword>
<keyword evidence="1" id="KW-0723">Serine/threonine-protein kinase</keyword>
<reference evidence="4 5" key="1">
    <citation type="submission" date="2018-11" db="EMBL/GenBank/DDBJ databases">
        <title>Sequencing the genomes of 1000 actinobacteria strains.</title>
        <authorList>
            <person name="Klenk H.-P."/>
        </authorList>
    </citation>
    <scope>NUCLEOTIDE SEQUENCE [LARGE SCALE GENOMIC DNA]</scope>
    <source>
        <strain evidence="4 5">DSM 44254</strain>
    </source>
</reference>
<dbReference type="Pfam" id="PF13581">
    <property type="entry name" value="HATPase_c_2"/>
    <property type="match status" value="1"/>
</dbReference>
<dbReference type="GO" id="GO:0004674">
    <property type="term" value="F:protein serine/threonine kinase activity"/>
    <property type="evidence" value="ECO:0007669"/>
    <property type="project" value="UniProtKB-KW"/>
</dbReference>
<feature type="region of interest" description="Disordered" evidence="2">
    <location>
        <begin position="124"/>
        <end position="144"/>
    </location>
</feature>
<keyword evidence="1" id="KW-0808">Transferase</keyword>
<dbReference type="AlphaFoldDB" id="A0A3N1D670"/>
<dbReference type="PANTHER" id="PTHR35526">
    <property type="entry name" value="ANTI-SIGMA-F FACTOR RSBW-RELATED"/>
    <property type="match status" value="1"/>
</dbReference>
<evidence type="ECO:0000259" key="3">
    <source>
        <dbReference type="Pfam" id="PF13581"/>
    </source>
</evidence>
<dbReference type="InterPro" id="IPR050267">
    <property type="entry name" value="Anti-sigma-factor_SerPK"/>
</dbReference>
<dbReference type="CDD" id="cd16936">
    <property type="entry name" value="HATPase_RsbW-like"/>
    <property type="match status" value="1"/>
</dbReference>
<dbReference type="PANTHER" id="PTHR35526:SF3">
    <property type="entry name" value="ANTI-SIGMA-F FACTOR RSBW"/>
    <property type="match status" value="1"/>
</dbReference>
<evidence type="ECO:0000313" key="4">
    <source>
        <dbReference type="EMBL" id="ROO88588.1"/>
    </source>
</evidence>
<sequence length="144" mass="15526">MPTTETSLRAAPSTEAVELTRRLAARTMRSWNLLKAEEAVTAIVAELVANVVQHACTPLELRLALLDGKVRIEVRDRDDRLPVPRTADILAEGGRGMFLVEVYSTRWGAEGAPGGGKVVWAEVDVDGDPGPHGPHLSRGTSPRP</sequence>
<dbReference type="Gene3D" id="3.30.565.10">
    <property type="entry name" value="Histidine kinase-like ATPase, C-terminal domain"/>
    <property type="match status" value="1"/>
</dbReference>
<evidence type="ECO:0000313" key="5">
    <source>
        <dbReference type="Proteomes" id="UP000272400"/>
    </source>
</evidence>
<feature type="domain" description="Histidine kinase/HSP90-like ATPase" evidence="3">
    <location>
        <begin position="13"/>
        <end position="108"/>
    </location>
</feature>
<dbReference type="SUPFAM" id="SSF55874">
    <property type="entry name" value="ATPase domain of HSP90 chaperone/DNA topoisomerase II/histidine kinase"/>
    <property type="match status" value="1"/>
</dbReference>
<protein>
    <submittedName>
        <fullName evidence="4">Anti-sigma regulatory factor (Ser/Thr protein kinase)</fullName>
    </submittedName>
</protein>
<gene>
    <name evidence="4" type="ORF">EDD29_6262</name>
</gene>